<feature type="region of interest" description="Disordered" evidence="10">
    <location>
        <begin position="164"/>
        <end position="199"/>
    </location>
</feature>
<keyword evidence="3" id="KW-0121">Carboxypeptidase</keyword>
<evidence type="ECO:0000259" key="12">
    <source>
        <dbReference type="PROSITE" id="PS52035"/>
    </source>
</evidence>
<dbReference type="Gene3D" id="2.60.40.1120">
    <property type="entry name" value="Carboxypeptidase-like, regulatory domain"/>
    <property type="match status" value="1"/>
</dbReference>
<evidence type="ECO:0000256" key="8">
    <source>
        <dbReference type="ARBA" id="ARBA00023180"/>
    </source>
</evidence>
<dbReference type="PROSITE" id="PS00132">
    <property type="entry name" value="CARBOXYPEPT_ZN_1"/>
    <property type="match status" value="1"/>
</dbReference>
<organism evidence="13 14">
    <name type="scientific">Bursaphelenchus okinawaensis</name>
    <dbReference type="NCBI Taxonomy" id="465554"/>
    <lineage>
        <taxon>Eukaryota</taxon>
        <taxon>Metazoa</taxon>
        <taxon>Ecdysozoa</taxon>
        <taxon>Nematoda</taxon>
        <taxon>Chromadorea</taxon>
        <taxon>Rhabditida</taxon>
        <taxon>Tylenchina</taxon>
        <taxon>Tylenchomorpha</taxon>
        <taxon>Aphelenchoidea</taxon>
        <taxon>Aphelenchoididae</taxon>
        <taxon>Bursaphelenchus</taxon>
    </lineage>
</organism>
<evidence type="ECO:0000256" key="9">
    <source>
        <dbReference type="PROSITE-ProRule" id="PRU01379"/>
    </source>
</evidence>
<dbReference type="Proteomes" id="UP000783686">
    <property type="component" value="Unassembled WGS sequence"/>
</dbReference>
<evidence type="ECO:0000256" key="11">
    <source>
        <dbReference type="SAM" id="SignalP"/>
    </source>
</evidence>
<dbReference type="SUPFAM" id="SSF53187">
    <property type="entry name" value="Zn-dependent exopeptidases"/>
    <property type="match status" value="1"/>
</dbReference>
<protein>
    <recommendedName>
        <fullName evidence="12">Peptidase M14 domain-containing protein</fullName>
    </recommendedName>
</protein>
<feature type="chain" id="PRO_5035681945" description="Peptidase M14 domain-containing protein" evidence="11">
    <location>
        <begin position="17"/>
        <end position="476"/>
    </location>
</feature>
<dbReference type="SUPFAM" id="SSF49464">
    <property type="entry name" value="Carboxypeptidase regulatory domain-like"/>
    <property type="match status" value="1"/>
</dbReference>
<dbReference type="GO" id="GO:0006518">
    <property type="term" value="P:peptide metabolic process"/>
    <property type="evidence" value="ECO:0007669"/>
    <property type="project" value="TreeGrafter"/>
</dbReference>
<dbReference type="InterPro" id="IPR050753">
    <property type="entry name" value="Peptidase_M14_domain"/>
</dbReference>
<gene>
    <name evidence="13" type="ORF">BOKJ2_LOCUS12981</name>
</gene>
<comment type="similarity">
    <text evidence="2 9">Belongs to the peptidase M14 family.</text>
</comment>
<evidence type="ECO:0000256" key="6">
    <source>
        <dbReference type="ARBA" id="ARBA00022801"/>
    </source>
</evidence>
<evidence type="ECO:0000256" key="10">
    <source>
        <dbReference type="SAM" id="MobiDB-lite"/>
    </source>
</evidence>
<dbReference type="InterPro" id="IPR057246">
    <property type="entry name" value="CARBOXYPEPT_ZN_1"/>
</dbReference>
<dbReference type="GO" id="GO:0005615">
    <property type="term" value="C:extracellular space"/>
    <property type="evidence" value="ECO:0007669"/>
    <property type="project" value="TreeGrafter"/>
</dbReference>
<dbReference type="Proteomes" id="UP000614601">
    <property type="component" value="Unassembled WGS sequence"/>
</dbReference>
<keyword evidence="8" id="KW-0325">Glycoprotein</keyword>
<keyword evidence="14" id="KW-1185">Reference proteome</keyword>
<dbReference type="Gene3D" id="3.40.630.10">
    <property type="entry name" value="Zn peptidases"/>
    <property type="match status" value="1"/>
</dbReference>
<dbReference type="PRINTS" id="PR00765">
    <property type="entry name" value="CRBOXYPTASEA"/>
</dbReference>
<keyword evidence="6" id="KW-0378">Hydrolase</keyword>
<dbReference type="OrthoDB" id="10249045at2759"/>
<dbReference type="CDD" id="cd11308">
    <property type="entry name" value="Peptidase_M14NE-CP-C_like"/>
    <property type="match status" value="1"/>
</dbReference>
<evidence type="ECO:0000256" key="5">
    <source>
        <dbReference type="ARBA" id="ARBA00022723"/>
    </source>
</evidence>
<dbReference type="GO" id="GO:0004181">
    <property type="term" value="F:metallocarboxypeptidase activity"/>
    <property type="evidence" value="ECO:0007669"/>
    <property type="project" value="InterPro"/>
</dbReference>
<proteinExistence type="inferred from homology"/>
<feature type="active site" description="Proton donor/acceptor" evidence="9">
    <location>
        <position position="326"/>
    </location>
</feature>
<dbReference type="EMBL" id="CAJFCW020000006">
    <property type="protein sequence ID" value="CAG9125281.1"/>
    <property type="molecule type" value="Genomic_DNA"/>
</dbReference>
<evidence type="ECO:0000256" key="7">
    <source>
        <dbReference type="ARBA" id="ARBA00022833"/>
    </source>
</evidence>
<name>A0A811LPY4_9BILA</name>
<dbReference type="EMBL" id="CAJFDH010000006">
    <property type="protein sequence ID" value="CAD5228922.1"/>
    <property type="molecule type" value="Genomic_DNA"/>
</dbReference>
<evidence type="ECO:0000313" key="14">
    <source>
        <dbReference type="Proteomes" id="UP000614601"/>
    </source>
</evidence>
<evidence type="ECO:0000256" key="3">
    <source>
        <dbReference type="ARBA" id="ARBA00022645"/>
    </source>
</evidence>
<dbReference type="FunFam" id="3.40.630.10:FF:000020">
    <property type="entry name" value="Carboxypeptidase D"/>
    <property type="match status" value="1"/>
</dbReference>
<feature type="domain" description="Peptidase M14" evidence="12">
    <location>
        <begin position="60"/>
        <end position="356"/>
    </location>
</feature>
<evidence type="ECO:0000256" key="4">
    <source>
        <dbReference type="ARBA" id="ARBA00022670"/>
    </source>
</evidence>
<dbReference type="InterPro" id="IPR000834">
    <property type="entry name" value="Peptidase_M14"/>
</dbReference>
<comment type="cofactor">
    <cofactor evidence="1">
        <name>Zn(2+)</name>
        <dbReference type="ChEBI" id="CHEBI:29105"/>
    </cofactor>
</comment>
<keyword evidence="7" id="KW-0862">Zinc</keyword>
<accession>A0A811LPY4</accession>
<sequence>MCTYLVVLLLFYTGDATNPYKSNDEELINLYERKKWAKDYDDIRLLIGSFWEPSAASINKHHSYNEMTQFLKNLSTRFPRISTLNSIGRSIEGRELWVLTIGRMPKHHLPGRPEFKYVGNMHGNEVLGRELLLQLAAVLLNNYGKNKYITKLMDSTRIHILPSMNPDGYDKAQEGDETGTRGRENANGVDLNRNFPPQDNYRAHYHRSTTVVQKETQLLMDWTKSIPFVLSANLHSGTALVNYPFDDGVGDRSKTKDNNLFVLIAYSYARAHKRMAKKGPRCLLDHLNDPLDPELGIVNGASWYEVTGGMQDWNYVFGRCFEVTVEMNCVKFPKAKELFSFWEEHKFALLHYISIVHQSLHGFVHDEQTGKGVSNVTVSVGDGPLVVSSYKYGDYWRLLLPGTYNVTFEHPNYYPQHHTVIISENVRSLSFNVTLRPHSYHVRHQKLSHTLNAATHIYLNIVLISGVILAQLSRVL</sequence>
<dbReference type="AlphaFoldDB" id="A0A811LPY4"/>
<dbReference type="InterPro" id="IPR008969">
    <property type="entry name" value="CarboxyPept-like_regulatory"/>
</dbReference>
<dbReference type="GO" id="GO:0008270">
    <property type="term" value="F:zinc ion binding"/>
    <property type="evidence" value="ECO:0007669"/>
    <property type="project" value="InterPro"/>
</dbReference>
<dbReference type="Pfam" id="PF00246">
    <property type="entry name" value="Peptidase_M14"/>
    <property type="match status" value="1"/>
</dbReference>
<dbReference type="CDD" id="cd03858">
    <property type="entry name" value="M14_CP_N-E_like"/>
    <property type="match status" value="1"/>
</dbReference>
<evidence type="ECO:0000313" key="13">
    <source>
        <dbReference type="EMBL" id="CAD5228922.1"/>
    </source>
</evidence>
<dbReference type="SMART" id="SM00631">
    <property type="entry name" value="Zn_pept"/>
    <property type="match status" value="1"/>
</dbReference>
<dbReference type="PANTHER" id="PTHR11532">
    <property type="entry name" value="PROTEASE M14 CARBOXYPEPTIDASE"/>
    <property type="match status" value="1"/>
</dbReference>
<evidence type="ECO:0000256" key="2">
    <source>
        <dbReference type="ARBA" id="ARBA00005988"/>
    </source>
</evidence>
<comment type="caution">
    <text evidence="13">The sequence shown here is derived from an EMBL/GenBank/DDBJ whole genome shotgun (WGS) entry which is preliminary data.</text>
</comment>
<keyword evidence="5" id="KW-0479">Metal-binding</keyword>
<keyword evidence="11" id="KW-0732">Signal</keyword>
<feature type="signal peptide" evidence="11">
    <location>
        <begin position="1"/>
        <end position="16"/>
    </location>
</feature>
<feature type="compositionally biased region" description="Basic and acidic residues" evidence="10">
    <location>
        <begin position="168"/>
        <end position="184"/>
    </location>
</feature>
<keyword evidence="4" id="KW-0645">Protease</keyword>
<dbReference type="GO" id="GO:0016485">
    <property type="term" value="P:protein processing"/>
    <property type="evidence" value="ECO:0007669"/>
    <property type="project" value="TreeGrafter"/>
</dbReference>
<reference evidence="13" key="1">
    <citation type="submission" date="2020-09" db="EMBL/GenBank/DDBJ databases">
        <authorList>
            <person name="Kikuchi T."/>
        </authorList>
    </citation>
    <scope>NUCLEOTIDE SEQUENCE</scope>
    <source>
        <strain evidence="13">SH1</strain>
    </source>
</reference>
<dbReference type="Pfam" id="PF13620">
    <property type="entry name" value="CarboxypepD_reg"/>
    <property type="match status" value="1"/>
</dbReference>
<evidence type="ECO:0000256" key="1">
    <source>
        <dbReference type="ARBA" id="ARBA00001947"/>
    </source>
</evidence>
<dbReference type="PROSITE" id="PS52035">
    <property type="entry name" value="PEPTIDASE_M14"/>
    <property type="match status" value="1"/>
</dbReference>
<dbReference type="PANTHER" id="PTHR11532:SF73">
    <property type="entry name" value="CARBOXYPEPTIDASE D"/>
    <property type="match status" value="1"/>
</dbReference>